<protein>
    <submittedName>
        <fullName evidence="2">Uncharacterized protein</fullName>
    </submittedName>
</protein>
<reference evidence="3 5" key="2">
    <citation type="submission" date="2019-08" db="EMBL/GenBank/DDBJ databases">
        <authorList>
            <person name="Peeters C."/>
        </authorList>
    </citation>
    <scope>NUCLEOTIDE SEQUENCE [LARGE SCALE GENOMIC DNA]</scope>
    <source>
        <strain evidence="3 5">LMG 31119</strain>
    </source>
</reference>
<evidence type="ECO:0000313" key="4">
    <source>
        <dbReference type="Proteomes" id="UP000254573"/>
    </source>
</evidence>
<proteinExistence type="predicted"/>
<dbReference type="EMBL" id="UGSG01000001">
    <property type="protein sequence ID" value="SUA77848.1"/>
    <property type="molecule type" value="Genomic_DNA"/>
</dbReference>
<evidence type="ECO:0000313" key="2">
    <source>
        <dbReference type="EMBL" id="SUA77848.1"/>
    </source>
</evidence>
<name>A0A378YM27_9BURK</name>
<evidence type="ECO:0000313" key="5">
    <source>
        <dbReference type="Proteomes" id="UP000361468"/>
    </source>
</evidence>
<feature type="region of interest" description="Disordered" evidence="1">
    <location>
        <begin position="16"/>
        <end position="43"/>
    </location>
</feature>
<evidence type="ECO:0000313" key="3">
    <source>
        <dbReference type="EMBL" id="VVE72309.1"/>
    </source>
</evidence>
<organism evidence="2 4">
    <name type="scientific">Pandoraea pnomenusa</name>
    <dbReference type="NCBI Taxonomy" id="93220"/>
    <lineage>
        <taxon>Bacteria</taxon>
        <taxon>Pseudomonadati</taxon>
        <taxon>Pseudomonadota</taxon>
        <taxon>Betaproteobacteria</taxon>
        <taxon>Burkholderiales</taxon>
        <taxon>Burkholderiaceae</taxon>
        <taxon>Pandoraea</taxon>
    </lineage>
</organism>
<reference evidence="2 4" key="1">
    <citation type="submission" date="2018-06" db="EMBL/GenBank/DDBJ databases">
        <authorList>
            <consortium name="Pathogen Informatics"/>
            <person name="Doyle S."/>
        </authorList>
    </citation>
    <scope>NUCLEOTIDE SEQUENCE [LARGE SCALE GENOMIC DNA]</scope>
    <source>
        <strain evidence="2 4">NCTC13160</strain>
    </source>
</reference>
<feature type="compositionally biased region" description="Basic and acidic residues" evidence="1">
    <location>
        <begin position="24"/>
        <end position="43"/>
    </location>
</feature>
<dbReference type="Proteomes" id="UP000254573">
    <property type="component" value="Unassembled WGS sequence"/>
</dbReference>
<gene>
    <name evidence="2" type="ORF">NCTC13160_02179</name>
    <name evidence="3" type="ORF">PPN31119_04225</name>
</gene>
<sequence length="43" mass="4963">MRTFFRGDRRAEATYADVTTVNMERGERDKPEGKMPAKSQAKE</sequence>
<dbReference type="EMBL" id="CABPSO010000018">
    <property type="protein sequence ID" value="VVE72309.1"/>
    <property type="molecule type" value="Genomic_DNA"/>
</dbReference>
<accession>A0A378YM27</accession>
<evidence type="ECO:0000256" key="1">
    <source>
        <dbReference type="SAM" id="MobiDB-lite"/>
    </source>
</evidence>
<keyword evidence="5" id="KW-1185">Reference proteome</keyword>
<dbReference type="Proteomes" id="UP000361468">
    <property type="component" value="Unassembled WGS sequence"/>
</dbReference>
<dbReference type="AlphaFoldDB" id="A0A378YM27"/>